<gene>
    <name evidence="2" type="ORF">B0T17DRAFT_462491</name>
</gene>
<sequence>FKDNQGRESLKPQRQEYTESGDDQWTAAQDEAAFDPNKTNPKEEQETAGKGVDGNPLEFSPANKDISEPKA</sequence>
<reference evidence="2" key="1">
    <citation type="submission" date="2023-06" db="EMBL/GenBank/DDBJ databases">
        <title>Genome-scale phylogeny and comparative genomics of the fungal order Sordariales.</title>
        <authorList>
            <consortium name="Lawrence Berkeley National Laboratory"/>
            <person name="Hensen N."/>
            <person name="Bonometti L."/>
            <person name="Westerberg I."/>
            <person name="Brannstrom I.O."/>
            <person name="Guillou S."/>
            <person name="Cros-Aarteil S."/>
            <person name="Calhoun S."/>
            <person name="Haridas S."/>
            <person name="Kuo A."/>
            <person name="Mondo S."/>
            <person name="Pangilinan J."/>
            <person name="Riley R."/>
            <person name="LaButti K."/>
            <person name="Andreopoulos B."/>
            <person name="Lipzen A."/>
            <person name="Chen C."/>
            <person name="Yanf M."/>
            <person name="Daum C."/>
            <person name="Ng V."/>
            <person name="Clum A."/>
            <person name="Steindorff A."/>
            <person name="Ohm R."/>
            <person name="Martin F."/>
            <person name="Silar P."/>
            <person name="Natvig D."/>
            <person name="Lalanne C."/>
            <person name="Gautier V."/>
            <person name="Ament-velasquez S.L."/>
            <person name="Kruys A."/>
            <person name="Hutchinson M.I."/>
            <person name="Powell A.J."/>
            <person name="Barry K."/>
            <person name="Miller A.N."/>
            <person name="Grigoriev I.V."/>
            <person name="Debuchy R."/>
            <person name="Gladieux P."/>
            <person name="Thoren M.H."/>
            <person name="Johannesson H."/>
        </authorList>
    </citation>
    <scope>NUCLEOTIDE SEQUENCE</scope>
    <source>
        <strain evidence="2">SMH3391-2</strain>
    </source>
</reference>
<comment type="caution">
    <text evidence="2">The sequence shown here is derived from an EMBL/GenBank/DDBJ whole genome shotgun (WGS) entry which is preliminary data.</text>
</comment>
<feature type="region of interest" description="Disordered" evidence="1">
    <location>
        <begin position="1"/>
        <end position="71"/>
    </location>
</feature>
<feature type="non-terminal residue" evidence="2">
    <location>
        <position position="71"/>
    </location>
</feature>
<name>A0AA40CG34_9PEZI</name>
<dbReference type="EMBL" id="JAULSR010000001">
    <property type="protein sequence ID" value="KAK0637177.1"/>
    <property type="molecule type" value="Genomic_DNA"/>
</dbReference>
<dbReference type="PANTHER" id="PTHR42090">
    <property type="match status" value="1"/>
</dbReference>
<accession>A0AA40CG34</accession>
<protein>
    <submittedName>
        <fullName evidence="2">Uncharacterized protein</fullName>
    </submittedName>
</protein>
<dbReference type="AlphaFoldDB" id="A0AA40CG34"/>
<proteinExistence type="predicted"/>
<keyword evidence="3" id="KW-1185">Reference proteome</keyword>
<dbReference type="PANTHER" id="PTHR42090:SF1">
    <property type="match status" value="1"/>
</dbReference>
<feature type="non-terminal residue" evidence="2">
    <location>
        <position position="1"/>
    </location>
</feature>
<evidence type="ECO:0000313" key="3">
    <source>
        <dbReference type="Proteomes" id="UP001174934"/>
    </source>
</evidence>
<organism evidence="2 3">
    <name type="scientific">Bombardia bombarda</name>
    <dbReference type="NCBI Taxonomy" id="252184"/>
    <lineage>
        <taxon>Eukaryota</taxon>
        <taxon>Fungi</taxon>
        <taxon>Dikarya</taxon>
        <taxon>Ascomycota</taxon>
        <taxon>Pezizomycotina</taxon>
        <taxon>Sordariomycetes</taxon>
        <taxon>Sordariomycetidae</taxon>
        <taxon>Sordariales</taxon>
        <taxon>Lasiosphaeriaceae</taxon>
        <taxon>Bombardia</taxon>
    </lineage>
</organism>
<feature type="compositionally biased region" description="Basic and acidic residues" evidence="1">
    <location>
        <begin position="1"/>
        <end position="17"/>
    </location>
</feature>
<dbReference type="Proteomes" id="UP001174934">
    <property type="component" value="Unassembled WGS sequence"/>
</dbReference>
<evidence type="ECO:0000256" key="1">
    <source>
        <dbReference type="SAM" id="MobiDB-lite"/>
    </source>
</evidence>
<evidence type="ECO:0000313" key="2">
    <source>
        <dbReference type="EMBL" id="KAK0637177.1"/>
    </source>
</evidence>